<feature type="compositionally biased region" description="Basic and acidic residues" evidence="1">
    <location>
        <begin position="15"/>
        <end position="30"/>
    </location>
</feature>
<evidence type="ECO:0000313" key="2">
    <source>
        <dbReference type="EMBL" id="CAK9039447.1"/>
    </source>
</evidence>
<accession>A0ABP0LJT0</accession>
<sequence length="110" mass="12351">MAETVTAMREEEDGSADHADGAQPERVKRPRVEDKWVDGLLQYLWRDRLTLVSDPRGVLAPQLWVQFRVPAPKAWETGPRHGALELECGQQERWAAMAETGEVGLSLGRS</sequence>
<evidence type="ECO:0000256" key="1">
    <source>
        <dbReference type="SAM" id="MobiDB-lite"/>
    </source>
</evidence>
<organism evidence="2 3">
    <name type="scientific">Durusdinium trenchii</name>
    <dbReference type="NCBI Taxonomy" id="1381693"/>
    <lineage>
        <taxon>Eukaryota</taxon>
        <taxon>Sar</taxon>
        <taxon>Alveolata</taxon>
        <taxon>Dinophyceae</taxon>
        <taxon>Suessiales</taxon>
        <taxon>Symbiodiniaceae</taxon>
        <taxon>Durusdinium</taxon>
    </lineage>
</organism>
<keyword evidence="3" id="KW-1185">Reference proteome</keyword>
<feature type="region of interest" description="Disordered" evidence="1">
    <location>
        <begin position="1"/>
        <end position="30"/>
    </location>
</feature>
<proteinExistence type="predicted"/>
<evidence type="ECO:0000313" key="3">
    <source>
        <dbReference type="Proteomes" id="UP001642484"/>
    </source>
</evidence>
<reference evidence="2 3" key="1">
    <citation type="submission" date="2024-02" db="EMBL/GenBank/DDBJ databases">
        <authorList>
            <person name="Chen Y."/>
            <person name="Shah S."/>
            <person name="Dougan E. K."/>
            <person name="Thang M."/>
            <person name="Chan C."/>
        </authorList>
    </citation>
    <scope>NUCLEOTIDE SEQUENCE [LARGE SCALE GENOMIC DNA]</scope>
</reference>
<comment type="caution">
    <text evidence="2">The sequence shown here is derived from an EMBL/GenBank/DDBJ whole genome shotgun (WGS) entry which is preliminary data.</text>
</comment>
<dbReference type="Proteomes" id="UP001642484">
    <property type="component" value="Unassembled WGS sequence"/>
</dbReference>
<name>A0ABP0LJT0_9DINO</name>
<gene>
    <name evidence="2" type="ORF">CCMP2556_LOCUS21404</name>
</gene>
<protein>
    <submittedName>
        <fullName evidence="2">Uncharacterized protein</fullName>
    </submittedName>
</protein>
<dbReference type="EMBL" id="CAXAMN010012947">
    <property type="protein sequence ID" value="CAK9039447.1"/>
    <property type="molecule type" value="Genomic_DNA"/>
</dbReference>